<comment type="caution">
    <text evidence="11">The sequence shown here is derived from an EMBL/GenBank/DDBJ whole genome shotgun (WGS) entry which is preliminary data.</text>
</comment>
<dbReference type="AlphaFoldDB" id="A0A934RBH9"/>
<dbReference type="EC" id="2.4.1.182" evidence="2 10"/>
<dbReference type="GO" id="GO:0008915">
    <property type="term" value="F:lipid-A-disaccharide synthase activity"/>
    <property type="evidence" value="ECO:0007669"/>
    <property type="project" value="UniProtKB-UniRule"/>
</dbReference>
<reference evidence="11" key="1">
    <citation type="submission" date="2021-01" db="EMBL/GenBank/DDBJ databases">
        <title>Modified the classification status of verrucomicrobia.</title>
        <authorList>
            <person name="Feng X."/>
        </authorList>
    </citation>
    <scope>NUCLEOTIDE SEQUENCE</scope>
    <source>
        <strain evidence="11">KCTC 22201</strain>
    </source>
</reference>
<evidence type="ECO:0000256" key="2">
    <source>
        <dbReference type="ARBA" id="ARBA00012687"/>
    </source>
</evidence>
<keyword evidence="6 11" id="KW-0328">Glycosyltransferase</keyword>
<dbReference type="PANTHER" id="PTHR30372:SF4">
    <property type="entry name" value="LIPID-A-DISACCHARIDE SYNTHASE, MITOCHONDRIAL-RELATED"/>
    <property type="match status" value="1"/>
</dbReference>
<dbReference type="NCBIfam" id="TIGR00215">
    <property type="entry name" value="lpxB"/>
    <property type="match status" value="1"/>
</dbReference>
<comment type="catalytic activity">
    <reaction evidence="9">
        <text>a lipid X + a UDP-2-N,3-O-bis[(3R)-3-hydroxyacyl]-alpha-D-glucosamine = a lipid A disaccharide + UDP + H(+)</text>
        <dbReference type="Rhea" id="RHEA:67828"/>
        <dbReference type="ChEBI" id="CHEBI:15378"/>
        <dbReference type="ChEBI" id="CHEBI:58223"/>
        <dbReference type="ChEBI" id="CHEBI:137748"/>
        <dbReference type="ChEBI" id="CHEBI:176338"/>
        <dbReference type="ChEBI" id="CHEBI:176343"/>
        <dbReference type="EC" id="2.4.1.182"/>
    </reaction>
</comment>
<evidence type="ECO:0000256" key="3">
    <source>
        <dbReference type="ARBA" id="ARBA00020902"/>
    </source>
</evidence>
<dbReference type="InterPro" id="IPR003835">
    <property type="entry name" value="Glyco_trans_19"/>
</dbReference>
<evidence type="ECO:0000256" key="10">
    <source>
        <dbReference type="NCBIfam" id="TIGR00215"/>
    </source>
</evidence>
<keyword evidence="5" id="KW-0441">Lipid A biosynthesis</keyword>
<evidence type="ECO:0000256" key="9">
    <source>
        <dbReference type="ARBA" id="ARBA00048975"/>
    </source>
</evidence>
<protein>
    <recommendedName>
        <fullName evidence="3 10">Lipid-A-disaccharide synthase</fullName>
        <ecNumber evidence="2 10">2.4.1.182</ecNumber>
    </recommendedName>
</protein>
<dbReference type="GO" id="GO:0005543">
    <property type="term" value="F:phospholipid binding"/>
    <property type="evidence" value="ECO:0007669"/>
    <property type="project" value="TreeGrafter"/>
</dbReference>
<evidence type="ECO:0000256" key="8">
    <source>
        <dbReference type="ARBA" id="ARBA00023098"/>
    </source>
</evidence>
<proteinExistence type="predicted"/>
<dbReference type="SUPFAM" id="SSF53756">
    <property type="entry name" value="UDP-Glycosyltransferase/glycogen phosphorylase"/>
    <property type="match status" value="1"/>
</dbReference>
<accession>A0A934RBH9</accession>
<gene>
    <name evidence="11" type="primary">lpxB</name>
    <name evidence="11" type="ORF">JIN81_00185</name>
</gene>
<organism evidence="11 12">
    <name type="scientific">Haloferula rosea</name>
    <dbReference type="NCBI Taxonomy" id="490093"/>
    <lineage>
        <taxon>Bacteria</taxon>
        <taxon>Pseudomonadati</taxon>
        <taxon>Verrucomicrobiota</taxon>
        <taxon>Verrucomicrobiia</taxon>
        <taxon>Verrucomicrobiales</taxon>
        <taxon>Verrucomicrobiaceae</taxon>
        <taxon>Haloferula</taxon>
    </lineage>
</organism>
<evidence type="ECO:0000313" key="12">
    <source>
        <dbReference type="Proteomes" id="UP000658278"/>
    </source>
</evidence>
<dbReference type="Proteomes" id="UP000658278">
    <property type="component" value="Unassembled WGS sequence"/>
</dbReference>
<evidence type="ECO:0000313" key="11">
    <source>
        <dbReference type="EMBL" id="MBK1825420.1"/>
    </source>
</evidence>
<dbReference type="EMBL" id="JAENII010000001">
    <property type="protein sequence ID" value="MBK1825420.1"/>
    <property type="molecule type" value="Genomic_DNA"/>
</dbReference>
<evidence type="ECO:0000256" key="7">
    <source>
        <dbReference type="ARBA" id="ARBA00022679"/>
    </source>
</evidence>
<dbReference type="GO" id="GO:0009245">
    <property type="term" value="P:lipid A biosynthetic process"/>
    <property type="evidence" value="ECO:0007669"/>
    <property type="project" value="UniProtKB-UniRule"/>
</dbReference>
<dbReference type="PANTHER" id="PTHR30372">
    <property type="entry name" value="LIPID-A-DISACCHARIDE SYNTHASE"/>
    <property type="match status" value="1"/>
</dbReference>
<keyword evidence="12" id="KW-1185">Reference proteome</keyword>
<dbReference type="Pfam" id="PF02684">
    <property type="entry name" value="LpxB"/>
    <property type="match status" value="1"/>
</dbReference>
<keyword evidence="8" id="KW-0443">Lipid metabolism</keyword>
<comment type="function">
    <text evidence="1">Condensation of UDP-2,3-diacylglucosamine and 2,3-diacylglucosamine-1-phosphate to form lipid A disaccharide, a precursor of lipid A, a phosphorylated glycolipid that anchors the lipopolysaccharide to the outer membrane of the cell.</text>
</comment>
<dbReference type="GO" id="GO:0016020">
    <property type="term" value="C:membrane"/>
    <property type="evidence" value="ECO:0007669"/>
    <property type="project" value="GOC"/>
</dbReference>
<evidence type="ECO:0000256" key="5">
    <source>
        <dbReference type="ARBA" id="ARBA00022556"/>
    </source>
</evidence>
<sequence>MNGSLYVVAGEMSGDVHAAGLLEALQELRPGLQIRGAGGPRMQAVAGDGIHDWLDQAAVMGIVEVLKHYRFFKQSFDRMLAEVKEFRPDVLLLVDYPGFNFRFAAAVREALPDTKIVQYVCPQVWAWKKGRIPKMVELFDEVLCLLPFEPEIFAATKLKVTFVGHPLVDELEEARVEGGREDGLVALIPGSRMPEVEKLFPMMLETAQRLMNGRQGLRFAVPAANAKLRARIEELAGHAQIGDALEILDGKAHTLMQRAACGVVASGTATVEAGYYGLPYCLVYRLAWPTFLVAKIVVKIKYAGLVNILAGREVVQEFIQSEADPCHVGRAMERFLDDPQAVADLQGHLKETLAKLGGTGAHRRAAEAVSAWFGS</sequence>
<keyword evidence="7 11" id="KW-0808">Transferase</keyword>
<keyword evidence="4" id="KW-0444">Lipid biosynthesis</keyword>
<name>A0A934RBH9_9BACT</name>
<evidence type="ECO:0000256" key="4">
    <source>
        <dbReference type="ARBA" id="ARBA00022516"/>
    </source>
</evidence>
<evidence type="ECO:0000256" key="6">
    <source>
        <dbReference type="ARBA" id="ARBA00022676"/>
    </source>
</evidence>
<dbReference type="RefSeq" id="WP_200274999.1">
    <property type="nucleotide sequence ID" value="NZ_JAENII010000001.1"/>
</dbReference>
<evidence type="ECO:0000256" key="1">
    <source>
        <dbReference type="ARBA" id="ARBA00002056"/>
    </source>
</evidence>